<accession>A0A7C0U6U0</accession>
<organism evidence="2">
    <name type="scientific">Thermosulfidibacter takaii</name>
    <dbReference type="NCBI Taxonomy" id="412593"/>
    <lineage>
        <taxon>Bacteria</taxon>
        <taxon>Pseudomonadati</taxon>
        <taxon>Thermosulfidibacterota</taxon>
        <taxon>Thermosulfidibacteria</taxon>
        <taxon>Thermosulfidibacterales</taxon>
        <taxon>Thermosulfidibacteraceae</taxon>
    </lineage>
</organism>
<dbReference type="Gene3D" id="1.20.120.330">
    <property type="entry name" value="Nucleotidyltransferases domain 2"/>
    <property type="match status" value="1"/>
</dbReference>
<name>A0A7C0U6U0_9BACT</name>
<dbReference type="AlphaFoldDB" id="A0A7C0U6U0"/>
<dbReference type="EMBL" id="DQWS01000143">
    <property type="protein sequence ID" value="HDD53163.1"/>
    <property type="molecule type" value="Genomic_DNA"/>
</dbReference>
<feature type="domain" description="HEPN" evidence="1">
    <location>
        <begin position="13"/>
        <end position="117"/>
    </location>
</feature>
<dbReference type="Pfam" id="PF05168">
    <property type="entry name" value="HEPN"/>
    <property type="match status" value="1"/>
</dbReference>
<dbReference type="Proteomes" id="UP000885690">
    <property type="component" value="Unassembled WGS sequence"/>
</dbReference>
<evidence type="ECO:0000313" key="2">
    <source>
        <dbReference type="EMBL" id="HDD53163.1"/>
    </source>
</evidence>
<proteinExistence type="predicted"/>
<sequence length="133" mass="15273">MNEKVKIWLTKAREDLKVADHEMQLPDGEVVTSAVCFHCQQFVEKMLKAFLASKGVDFPRTHNLELLLKLCGEKDPNFKDLTVGDLTYYAVEIRYPDEFSVPSMEEAKECFEIAKKVGRFVFGKLGLPEKDNR</sequence>
<reference evidence="2" key="1">
    <citation type="journal article" date="2020" name="mSystems">
        <title>Genome- and Community-Level Interaction Insights into Carbon Utilization and Element Cycling Functions of Hydrothermarchaeota in Hydrothermal Sediment.</title>
        <authorList>
            <person name="Zhou Z."/>
            <person name="Liu Y."/>
            <person name="Xu W."/>
            <person name="Pan J."/>
            <person name="Luo Z.H."/>
            <person name="Li M."/>
        </authorList>
    </citation>
    <scope>NUCLEOTIDE SEQUENCE [LARGE SCALE GENOMIC DNA]</scope>
    <source>
        <strain evidence="2">HyVt-115</strain>
    </source>
</reference>
<protein>
    <submittedName>
        <fullName evidence="2">HEPN domain-containing protein</fullName>
    </submittedName>
</protein>
<gene>
    <name evidence="2" type="ORF">ENF32_03755</name>
</gene>
<dbReference type="InterPro" id="IPR007842">
    <property type="entry name" value="HEPN_dom"/>
</dbReference>
<dbReference type="SUPFAM" id="SSF81593">
    <property type="entry name" value="Nucleotidyltransferase substrate binding subunit/domain"/>
    <property type="match status" value="1"/>
</dbReference>
<comment type="caution">
    <text evidence="2">The sequence shown here is derived from an EMBL/GenBank/DDBJ whole genome shotgun (WGS) entry which is preliminary data.</text>
</comment>
<dbReference type="PROSITE" id="PS50910">
    <property type="entry name" value="HEPN"/>
    <property type="match status" value="1"/>
</dbReference>
<dbReference type="SMART" id="SM00748">
    <property type="entry name" value="HEPN"/>
    <property type="match status" value="1"/>
</dbReference>
<evidence type="ECO:0000259" key="1">
    <source>
        <dbReference type="PROSITE" id="PS50910"/>
    </source>
</evidence>